<keyword evidence="2" id="KW-1185">Reference proteome</keyword>
<comment type="caution">
    <text evidence="1">The sequence shown here is derived from an EMBL/GenBank/DDBJ whole genome shotgun (WGS) entry which is preliminary data.</text>
</comment>
<evidence type="ECO:0000313" key="1">
    <source>
        <dbReference type="EMBL" id="KAK4737501.1"/>
    </source>
</evidence>
<name>A0AAV9MHF7_9SOLN</name>
<dbReference type="EMBL" id="JAWPEI010000001">
    <property type="protein sequence ID" value="KAK4737501.1"/>
    <property type="molecule type" value="Genomic_DNA"/>
</dbReference>
<proteinExistence type="predicted"/>
<protein>
    <recommendedName>
        <fullName evidence="3">Gag-pol polyprotein</fullName>
    </recommendedName>
</protein>
<gene>
    <name evidence="1" type="ORF">R3W88_001198</name>
</gene>
<accession>A0AAV9MHF7</accession>
<evidence type="ECO:0000313" key="2">
    <source>
        <dbReference type="Proteomes" id="UP001311915"/>
    </source>
</evidence>
<sequence>MLSQVVANQVGQQREVRKDVADTSKIHEFLRMNPPDFTGSSVTEDPENFMEEIQKVFEIMHIANAKRVELAGYQLKGVSRIWVPYWGVSFSVN</sequence>
<evidence type="ECO:0008006" key="3">
    <source>
        <dbReference type="Google" id="ProtNLM"/>
    </source>
</evidence>
<reference evidence="1 2" key="1">
    <citation type="submission" date="2023-10" db="EMBL/GenBank/DDBJ databases">
        <title>Genome-Wide Identification Analysis in wild type Solanum Pinnatisectum Reveals Some Genes Defensing Phytophthora Infestans.</title>
        <authorList>
            <person name="Sun C."/>
        </authorList>
    </citation>
    <scope>NUCLEOTIDE SEQUENCE [LARGE SCALE GENOMIC DNA]</scope>
    <source>
        <strain evidence="1">LQN</strain>
        <tissue evidence="1">Leaf</tissue>
    </source>
</reference>
<organism evidence="1 2">
    <name type="scientific">Solanum pinnatisectum</name>
    <name type="common">tansyleaf nightshade</name>
    <dbReference type="NCBI Taxonomy" id="50273"/>
    <lineage>
        <taxon>Eukaryota</taxon>
        <taxon>Viridiplantae</taxon>
        <taxon>Streptophyta</taxon>
        <taxon>Embryophyta</taxon>
        <taxon>Tracheophyta</taxon>
        <taxon>Spermatophyta</taxon>
        <taxon>Magnoliopsida</taxon>
        <taxon>eudicotyledons</taxon>
        <taxon>Gunneridae</taxon>
        <taxon>Pentapetalae</taxon>
        <taxon>asterids</taxon>
        <taxon>lamiids</taxon>
        <taxon>Solanales</taxon>
        <taxon>Solanaceae</taxon>
        <taxon>Solanoideae</taxon>
        <taxon>Solaneae</taxon>
        <taxon>Solanum</taxon>
    </lineage>
</organism>
<dbReference type="Proteomes" id="UP001311915">
    <property type="component" value="Unassembled WGS sequence"/>
</dbReference>
<dbReference type="AlphaFoldDB" id="A0AAV9MHF7"/>